<protein>
    <submittedName>
        <fullName evidence="5">DUF4124 domain-containing protein</fullName>
    </submittedName>
</protein>
<accession>A0ABV8QK92</accession>
<reference evidence="6" key="1">
    <citation type="journal article" date="2019" name="Int. J. Syst. Evol. Microbiol.">
        <title>The Global Catalogue of Microorganisms (GCM) 10K type strain sequencing project: providing services to taxonomists for standard genome sequencing and annotation.</title>
        <authorList>
            <consortium name="The Broad Institute Genomics Platform"/>
            <consortium name="The Broad Institute Genome Sequencing Center for Infectious Disease"/>
            <person name="Wu L."/>
            <person name="Ma J."/>
        </authorList>
    </citation>
    <scope>NUCLEOTIDE SEQUENCE [LARGE SCALE GENOMIC DNA]</scope>
    <source>
        <strain evidence="6">CECT 7297</strain>
    </source>
</reference>
<feature type="domain" description="DUF4124" evidence="4">
    <location>
        <begin position="14"/>
        <end position="76"/>
    </location>
</feature>
<dbReference type="Proteomes" id="UP001595798">
    <property type="component" value="Unassembled WGS sequence"/>
</dbReference>
<feature type="signal peptide" evidence="3">
    <location>
        <begin position="1"/>
        <end position="24"/>
    </location>
</feature>
<sequence length="216" mass="24951">MQAKKLTTCILAASCLLMSSLTDARMYRYKDDNGRMVISNTVPQEASTRGYEILNNQGRVVERIAPAPTEEELRQRAEEERRQQEAEEQRVRDKALLRRYRHPDDAVRALHRKIDELEGLIQLKRGNISVIESQLDAEQSRAADLERSGREIPEGTLSKIERLQSQIQDIEAEIAVQNREIEQIRKSFREDIERLEVITEQERTLPLETESAGANR</sequence>
<dbReference type="InterPro" id="IPR025392">
    <property type="entry name" value="DUF4124"/>
</dbReference>
<dbReference type="RefSeq" id="WP_379889592.1">
    <property type="nucleotide sequence ID" value="NZ_JBHSDI010000060.1"/>
</dbReference>
<evidence type="ECO:0000313" key="5">
    <source>
        <dbReference type="EMBL" id="MFC4260757.1"/>
    </source>
</evidence>
<evidence type="ECO:0000256" key="3">
    <source>
        <dbReference type="SAM" id="SignalP"/>
    </source>
</evidence>
<name>A0ABV8QK92_9GAMM</name>
<feature type="chain" id="PRO_5046320482" evidence="3">
    <location>
        <begin position="25"/>
        <end position="216"/>
    </location>
</feature>
<evidence type="ECO:0000313" key="6">
    <source>
        <dbReference type="Proteomes" id="UP001595798"/>
    </source>
</evidence>
<feature type="coiled-coil region" evidence="1">
    <location>
        <begin position="128"/>
        <end position="198"/>
    </location>
</feature>
<evidence type="ECO:0000256" key="2">
    <source>
        <dbReference type="SAM" id="MobiDB-lite"/>
    </source>
</evidence>
<feature type="compositionally biased region" description="Basic and acidic residues" evidence="2">
    <location>
        <begin position="71"/>
        <end position="91"/>
    </location>
</feature>
<dbReference type="EMBL" id="JBHSDI010000060">
    <property type="protein sequence ID" value="MFC4260757.1"/>
    <property type="molecule type" value="Genomic_DNA"/>
</dbReference>
<feature type="region of interest" description="Disordered" evidence="2">
    <location>
        <begin position="67"/>
        <end position="91"/>
    </location>
</feature>
<keyword evidence="1" id="KW-0175">Coiled coil</keyword>
<organism evidence="5 6">
    <name type="scientific">Marinobacter lacisalsi</name>
    <dbReference type="NCBI Taxonomy" id="475979"/>
    <lineage>
        <taxon>Bacteria</taxon>
        <taxon>Pseudomonadati</taxon>
        <taxon>Pseudomonadota</taxon>
        <taxon>Gammaproteobacteria</taxon>
        <taxon>Pseudomonadales</taxon>
        <taxon>Marinobacteraceae</taxon>
        <taxon>Marinobacter</taxon>
    </lineage>
</organism>
<gene>
    <name evidence="5" type="ORF">ACFOZ5_17205</name>
</gene>
<keyword evidence="6" id="KW-1185">Reference proteome</keyword>
<proteinExistence type="predicted"/>
<comment type="caution">
    <text evidence="5">The sequence shown here is derived from an EMBL/GenBank/DDBJ whole genome shotgun (WGS) entry which is preliminary data.</text>
</comment>
<evidence type="ECO:0000256" key="1">
    <source>
        <dbReference type="SAM" id="Coils"/>
    </source>
</evidence>
<evidence type="ECO:0000259" key="4">
    <source>
        <dbReference type="Pfam" id="PF13511"/>
    </source>
</evidence>
<keyword evidence="3" id="KW-0732">Signal</keyword>
<dbReference type="Pfam" id="PF13511">
    <property type="entry name" value="DUF4124"/>
    <property type="match status" value="1"/>
</dbReference>